<dbReference type="AlphaFoldDB" id="A0A0J9XFW3"/>
<dbReference type="Gene3D" id="3.30.450.30">
    <property type="entry name" value="Dynein light chain 2a, cytoplasmic"/>
    <property type="match status" value="1"/>
</dbReference>
<organism evidence="1 2">
    <name type="scientific">Geotrichum candidum</name>
    <name type="common">Oospora lactis</name>
    <name type="synonym">Dipodascus geotrichum</name>
    <dbReference type="NCBI Taxonomy" id="1173061"/>
    <lineage>
        <taxon>Eukaryota</taxon>
        <taxon>Fungi</taxon>
        <taxon>Dikarya</taxon>
        <taxon>Ascomycota</taxon>
        <taxon>Saccharomycotina</taxon>
        <taxon>Dipodascomycetes</taxon>
        <taxon>Dipodascales</taxon>
        <taxon>Dipodascaceae</taxon>
        <taxon>Geotrichum</taxon>
    </lineage>
</organism>
<evidence type="ECO:0008006" key="3">
    <source>
        <dbReference type="Google" id="ProtNLM"/>
    </source>
</evidence>
<sequence length="102" mass="11296">MNTENTEPSQFNGWLDKIIAQEGVTGVACVDYDTGLSLGVRGVAKNEDGPVIKWFLDNKALEPGVGSYQYGNTRVFTKRHENIIIAIYKDELDTKEASASRE</sequence>
<dbReference type="GO" id="GO:0043066">
    <property type="term" value="P:negative regulation of apoptotic process"/>
    <property type="evidence" value="ECO:0007669"/>
    <property type="project" value="InterPro"/>
</dbReference>
<protein>
    <recommendedName>
        <fullName evidence="3">Late endosomal/lysosomal adaptor and MAPK and MTOR activator 5</fullName>
    </recommendedName>
</protein>
<dbReference type="EMBL" id="CCBN010000014">
    <property type="protein sequence ID" value="CDO56249.1"/>
    <property type="molecule type" value="Genomic_DNA"/>
</dbReference>
<dbReference type="Proteomes" id="UP000242525">
    <property type="component" value="Unassembled WGS sequence"/>
</dbReference>
<dbReference type="GO" id="GO:0071986">
    <property type="term" value="C:Ragulator complex"/>
    <property type="evidence" value="ECO:0007669"/>
    <property type="project" value="InterPro"/>
</dbReference>
<dbReference type="OrthoDB" id="76862at2759"/>
<dbReference type="InterPro" id="IPR024135">
    <property type="entry name" value="LAMTOR5"/>
</dbReference>
<evidence type="ECO:0000313" key="2">
    <source>
        <dbReference type="Proteomes" id="UP000242525"/>
    </source>
</evidence>
<comment type="caution">
    <text evidence="1">The sequence shown here is derived from an EMBL/GenBank/DDBJ whole genome shotgun (WGS) entry which is preliminary data.</text>
</comment>
<accession>A0A0J9XFW3</accession>
<keyword evidence="2" id="KW-1185">Reference proteome</keyword>
<reference evidence="1" key="1">
    <citation type="submission" date="2014-03" db="EMBL/GenBank/DDBJ databases">
        <authorList>
            <person name="Casaregola S."/>
        </authorList>
    </citation>
    <scope>NUCLEOTIDE SEQUENCE [LARGE SCALE GENOMIC DNA]</scope>
    <source>
        <strain evidence="1">CLIB 918</strain>
    </source>
</reference>
<proteinExistence type="predicted"/>
<evidence type="ECO:0000313" key="1">
    <source>
        <dbReference type="EMBL" id="CDO56249.1"/>
    </source>
</evidence>
<dbReference type="Pfam" id="PF16672">
    <property type="entry name" value="LAMTOR5"/>
    <property type="match status" value="1"/>
</dbReference>
<gene>
    <name evidence="1" type="ORF">BN980_GECA14s01676g</name>
</gene>
<name>A0A0J9XFW3_GEOCN</name>